<evidence type="ECO:0000256" key="1">
    <source>
        <dbReference type="SAM" id="MobiDB-lite"/>
    </source>
</evidence>
<feature type="region of interest" description="Disordered" evidence="1">
    <location>
        <begin position="88"/>
        <end position="119"/>
    </location>
</feature>
<sequence length="119" mass="13080">MQAATLPSPVAPRVEQLQDADEAGTDIQQSGAGFFRRCVDLLAHRIQLTGCRDDRCLGALADSSCLCRKLSDQLPLLDERKHLRGMFLLTHASPPAGKRTQERLGRHGKTQGVATPYDR</sequence>
<dbReference type="AlphaFoldDB" id="A0A0S4U0S6"/>
<organism evidence="2">
    <name type="scientific">Ralstonia solanacearum</name>
    <name type="common">Pseudomonas solanacearum</name>
    <dbReference type="NCBI Taxonomy" id="305"/>
    <lineage>
        <taxon>Bacteria</taxon>
        <taxon>Pseudomonadati</taxon>
        <taxon>Pseudomonadota</taxon>
        <taxon>Betaproteobacteria</taxon>
        <taxon>Burkholderiales</taxon>
        <taxon>Burkholderiaceae</taxon>
        <taxon>Ralstonia</taxon>
        <taxon>Ralstonia solanacearum species complex</taxon>
    </lineage>
</organism>
<reference evidence="2" key="1">
    <citation type="submission" date="2015-10" db="EMBL/GenBank/DDBJ databases">
        <authorList>
            <person name="Gilbert D.G."/>
        </authorList>
    </citation>
    <scope>NUCLEOTIDE SEQUENCE</scope>
    <source>
        <strain evidence="2">Phyl III-seqv23</strain>
    </source>
</reference>
<dbReference type="EMBL" id="LN899819">
    <property type="protein sequence ID" value="CUV15876.1"/>
    <property type="molecule type" value="Genomic_DNA"/>
</dbReference>
<gene>
    <name evidence="2" type="ORF">RUN39_v1_2690002</name>
</gene>
<protein>
    <submittedName>
        <fullName evidence="2">Uncharacterized protein</fullName>
    </submittedName>
</protein>
<evidence type="ECO:0000313" key="2">
    <source>
        <dbReference type="EMBL" id="CUV15876.1"/>
    </source>
</evidence>
<accession>A0A0S4U0S6</accession>
<name>A0A0S4U0S6_RALSL</name>
<proteinExistence type="predicted"/>